<keyword evidence="5" id="KW-0067">ATP-binding</keyword>
<sequence length="1063" mass="119737">MQGGRETPPRPLFDLEPILQQLSLDELEMFKELLWDMTPFEELLEELPQSEVNRANGLQLARLLARHSNSTWVELLTLHLLCRVGRRDLYNMAWEKATGGGIWLAALLCIDLSGRWGRDWKDTVAQSFPEPRFSNLARVVVEGAGASQVSLQAGGLSRSREQRVREEPDHVDEFLRRLESGEELEVQEEEEDEKNLVQEEIQTESGTWLEYRDTLSKQLEASWKSNFWPADLQVGEQMQEAIRQHMALLPFYRDGQPWQSFSCHSTLVLSGPAGVGKTTAAKQLVLDWLSGRLPGSWSTVFYLSCPELNHCGPSSLADLLSRGRADLRAAMPELLARPERVLLVVDGLDQLQAVEGAFMSGLCRDWAEVQPLPVVLGSLLSKVLLSQATVLVTMRTPSRQDVRLLLREAEVLQLRGLREQDQRWLFLQHLGLEEEKPGALWALKSLQDHLAVQELVRAPAMCWAAAACLRPQVEQDQNVDPMCTTATRLVLGFFRCRFRPHPRLRVPLASVCLLAAHCVWMRRSVFSGPDLQQLGVMEQHLYPFLEAKVLRQHDDWGRCYSFLHLAVQQLLAAAFYVLEYKQQGAIQDMASVFSPQERMLNPYLARVGDFLFGFTHSENTWQLEAAFQVHRAQSFRYQLLRHVMQLEYEQLPARFTREQHPTRFTRELLRGLYETQDAQLLRELGPRFSKLALELGSKQEVMHAGFCLRCLRDLQSLRLQVHSNVFHQVPEDDADDEDKLQLYLEQTGPAEDTLQDNGLVIPSWTDLCSVLETNWKLTDLKISFSHLSAASVRVLCDKMALPSCQLQKLVISSVSPEAAYREFCAALCGHKTLMHLTLKEHKQEDLLPLLCELLQHSGCKLQSLRLKSCAGTSQQWVSLAASVDHSSLVCLNIVNGKVLDKGALRLCRTLAQPTCMLQRVALEKCHLTEACCKGLSYILRDSKRLTHLSLAQNALGDQGLKLLCEGLNSLTCALQTLVLWGCSISSTGCRELAMAVTQYSKLQHLDLGMNPIGSSGLKFLCDSLTKPLCVLKTLWSLVPASIESNIDLALALKGPLGFVRPAG</sequence>
<dbReference type="PANTHER" id="PTHR45690">
    <property type="entry name" value="NACHT, LRR AND PYD DOMAINS-CONTAINING PROTEIN 12"/>
    <property type="match status" value="1"/>
</dbReference>
<evidence type="ECO:0000256" key="5">
    <source>
        <dbReference type="ARBA" id="ARBA00022840"/>
    </source>
</evidence>
<proteinExistence type="inferred from homology"/>
<dbReference type="PROSITE" id="PS50824">
    <property type="entry name" value="DAPIN"/>
    <property type="match status" value="1"/>
</dbReference>
<accession>A0ABM3X103</accession>
<dbReference type="Gene3D" id="3.40.50.300">
    <property type="entry name" value="P-loop containing nucleotide triphosphate hydrolases"/>
    <property type="match status" value="1"/>
</dbReference>
<dbReference type="Proteomes" id="UP001652624">
    <property type="component" value="Chromosome 2"/>
</dbReference>
<evidence type="ECO:0000256" key="3">
    <source>
        <dbReference type="ARBA" id="ARBA00022737"/>
    </source>
</evidence>
<evidence type="ECO:0000313" key="9">
    <source>
        <dbReference type="RefSeq" id="XP_060042509.1"/>
    </source>
</evidence>
<evidence type="ECO:0000256" key="1">
    <source>
        <dbReference type="ARBA" id="ARBA00008665"/>
    </source>
</evidence>
<feature type="domain" description="Pyrin" evidence="6">
    <location>
        <begin position="1"/>
        <end position="99"/>
    </location>
</feature>
<evidence type="ECO:0000256" key="4">
    <source>
        <dbReference type="ARBA" id="ARBA00022741"/>
    </source>
</evidence>
<reference evidence="9" key="2">
    <citation type="submission" date="2025-08" db="UniProtKB">
        <authorList>
            <consortium name="RefSeq"/>
        </authorList>
    </citation>
    <scope>IDENTIFICATION</scope>
</reference>
<keyword evidence="4" id="KW-0547">Nucleotide-binding</keyword>
<dbReference type="RefSeq" id="XP_060042509.1">
    <property type="nucleotide sequence ID" value="XM_060186526.1"/>
</dbReference>
<evidence type="ECO:0000259" key="6">
    <source>
        <dbReference type="PROSITE" id="PS50824"/>
    </source>
</evidence>
<organism evidence="8 9">
    <name type="scientific">Erinaceus europaeus</name>
    <name type="common">Western European hedgehog</name>
    <dbReference type="NCBI Taxonomy" id="9365"/>
    <lineage>
        <taxon>Eukaryota</taxon>
        <taxon>Metazoa</taxon>
        <taxon>Chordata</taxon>
        <taxon>Craniata</taxon>
        <taxon>Vertebrata</taxon>
        <taxon>Euteleostomi</taxon>
        <taxon>Mammalia</taxon>
        <taxon>Eutheria</taxon>
        <taxon>Laurasiatheria</taxon>
        <taxon>Eulipotyphla</taxon>
        <taxon>Erinaceidae</taxon>
        <taxon>Erinaceinae</taxon>
        <taxon>Erinaceus</taxon>
    </lineage>
</organism>
<comment type="similarity">
    <text evidence="1">Belongs to the NLRP family.</text>
</comment>
<protein>
    <submittedName>
        <fullName evidence="9">NACHT, LRR and PYD domains-containing protein 2-like</fullName>
    </submittedName>
</protein>
<keyword evidence="2" id="KW-0433">Leucine-rich repeat</keyword>
<dbReference type="InterPro" id="IPR032675">
    <property type="entry name" value="LRR_dom_sf"/>
</dbReference>
<dbReference type="SUPFAM" id="SSF52047">
    <property type="entry name" value="RNI-like"/>
    <property type="match status" value="1"/>
</dbReference>
<dbReference type="Gene3D" id="1.10.533.10">
    <property type="entry name" value="Death Domain, Fas"/>
    <property type="match status" value="1"/>
</dbReference>
<dbReference type="PANTHER" id="PTHR45690:SF14">
    <property type="entry name" value="NACHT, LRR AND PYD DOMAINS-CONTAINING PROTEIN 2"/>
    <property type="match status" value="1"/>
</dbReference>
<dbReference type="InterPro" id="IPR011029">
    <property type="entry name" value="DEATH-like_dom_sf"/>
</dbReference>
<dbReference type="PROSITE" id="PS50837">
    <property type="entry name" value="NACHT"/>
    <property type="match status" value="1"/>
</dbReference>
<dbReference type="SMART" id="SM00382">
    <property type="entry name" value="AAA"/>
    <property type="match status" value="1"/>
</dbReference>
<dbReference type="InterPro" id="IPR007111">
    <property type="entry name" value="NACHT_NTPase"/>
</dbReference>
<dbReference type="InterPro" id="IPR041075">
    <property type="entry name" value="NOD1/2_WH"/>
</dbReference>
<dbReference type="Pfam" id="PF02758">
    <property type="entry name" value="PYRIN"/>
    <property type="match status" value="1"/>
</dbReference>
<dbReference type="Pfam" id="PF05729">
    <property type="entry name" value="NACHT"/>
    <property type="match status" value="1"/>
</dbReference>
<dbReference type="SUPFAM" id="SSF52540">
    <property type="entry name" value="P-loop containing nucleoside triphosphate hydrolases"/>
    <property type="match status" value="1"/>
</dbReference>
<dbReference type="SMART" id="SM00368">
    <property type="entry name" value="LRR_RI"/>
    <property type="match status" value="5"/>
</dbReference>
<dbReference type="InterPro" id="IPR050637">
    <property type="entry name" value="NLRP_innate_immun_reg"/>
</dbReference>
<name>A0ABM3X103_ERIEU</name>
<dbReference type="Pfam" id="PF17776">
    <property type="entry name" value="NLRC4_HD2"/>
    <property type="match status" value="1"/>
</dbReference>
<evidence type="ECO:0000259" key="7">
    <source>
        <dbReference type="PROSITE" id="PS50837"/>
    </source>
</evidence>
<gene>
    <name evidence="9" type="primary">LOC103124470</name>
</gene>
<dbReference type="SUPFAM" id="SSF47986">
    <property type="entry name" value="DEATH domain"/>
    <property type="match status" value="1"/>
</dbReference>
<dbReference type="Gene3D" id="3.80.10.10">
    <property type="entry name" value="Ribonuclease Inhibitor"/>
    <property type="match status" value="1"/>
</dbReference>
<dbReference type="SMART" id="SM01289">
    <property type="entry name" value="PYRIN"/>
    <property type="match status" value="1"/>
</dbReference>
<keyword evidence="3" id="KW-0677">Repeat</keyword>
<dbReference type="InterPro" id="IPR001611">
    <property type="entry name" value="Leu-rich_rpt"/>
</dbReference>
<dbReference type="InterPro" id="IPR027417">
    <property type="entry name" value="P-loop_NTPase"/>
</dbReference>
<keyword evidence="8" id="KW-1185">Reference proteome</keyword>
<dbReference type="InterPro" id="IPR041267">
    <property type="entry name" value="NLRP_HD2"/>
</dbReference>
<dbReference type="Pfam" id="PF13516">
    <property type="entry name" value="LRR_6"/>
    <property type="match status" value="2"/>
</dbReference>
<evidence type="ECO:0000256" key="2">
    <source>
        <dbReference type="ARBA" id="ARBA00022614"/>
    </source>
</evidence>
<evidence type="ECO:0000313" key="8">
    <source>
        <dbReference type="Proteomes" id="UP001652624"/>
    </source>
</evidence>
<dbReference type="GeneID" id="103124470"/>
<dbReference type="Pfam" id="PF17779">
    <property type="entry name" value="WHD_NOD2"/>
    <property type="match status" value="1"/>
</dbReference>
<reference evidence="8" key="1">
    <citation type="submission" date="2025-05" db="UniProtKB">
        <authorList>
            <consortium name="RefSeq"/>
        </authorList>
    </citation>
    <scope>NUCLEOTIDE SEQUENCE [LARGE SCALE GENOMIC DNA]</scope>
</reference>
<dbReference type="InterPro" id="IPR004020">
    <property type="entry name" value="DAPIN"/>
</dbReference>
<dbReference type="InterPro" id="IPR003593">
    <property type="entry name" value="AAA+_ATPase"/>
</dbReference>
<feature type="domain" description="NACHT" evidence="7">
    <location>
        <begin position="265"/>
        <end position="396"/>
    </location>
</feature>